<reference evidence="6" key="1">
    <citation type="journal article" date="2020" name="J. Eukaryot. Microbiol.">
        <title>De novo Sequencing, Assembly and Annotation of the Transcriptome for the Free-Living Testate Amoeba Arcella intermedia.</title>
        <authorList>
            <person name="Ribeiro G.M."/>
            <person name="Porfirio-Sousa A.L."/>
            <person name="Maurer-Alcala X.X."/>
            <person name="Katz L.A."/>
            <person name="Lahr D.J.G."/>
        </authorList>
    </citation>
    <scope>NUCLEOTIDE SEQUENCE</scope>
</reference>
<dbReference type="AlphaFoldDB" id="A0A6B2L8B0"/>
<proteinExistence type="predicted"/>
<keyword evidence="1" id="KW-0436">Ligase</keyword>
<accession>A0A6B2L8B0</accession>
<evidence type="ECO:0000256" key="5">
    <source>
        <dbReference type="ARBA" id="ARBA00049274"/>
    </source>
</evidence>
<comment type="catalytic activity">
    <reaction evidence="5">
        <text>L-glutamyl-[protein] + L-glutamate + ATP = gamma-L-glutamyl-L-glutamyl-[protein] + ADP + phosphate + H(+)</text>
        <dbReference type="Rhea" id="RHEA:60144"/>
        <dbReference type="Rhea" id="RHEA-COMP:10208"/>
        <dbReference type="Rhea" id="RHEA-COMP:15517"/>
        <dbReference type="ChEBI" id="CHEBI:15378"/>
        <dbReference type="ChEBI" id="CHEBI:29973"/>
        <dbReference type="ChEBI" id="CHEBI:29985"/>
        <dbReference type="ChEBI" id="CHEBI:30616"/>
        <dbReference type="ChEBI" id="CHEBI:43474"/>
        <dbReference type="ChEBI" id="CHEBI:143622"/>
        <dbReference type="ChEBI" id="CHEBI:456216"/>
    </reaction>
    <physiologicalReaction direction="left-to-right" evidence="5">
        <dbReference type="Rhea" id="RHEA:60145"/>
    </physiologicalReaction>
</comment>
<organism evidence="6">
    <name type="scientific">Arcella intermedia</name>
    <dbReference type="NCBI Taxonomy" id="1963864"/>
    <lineage>
        <taxon>Eukaryota</taxon>
        <taxon>Amoebozoa</taxon>
        <taxon>Tubulinea</taxon>
        <taxon>Elardia</taxon>
        <taxon>Arcellinida</taxon>
        <taxon>Sphaerothecina</taxon>
        <taxon>Arcellidae</taxon>
        <taxon>Arcella</taxon>
    </lineage>
</organism>
<keyword evidence="3" id="KW-0067">ATP-binding</keyword>
<dbReference type="PROSITE" id="PS51221">
    <property type="entry name" value="TTL"/>
    <property type="match status" value="1"/>
</dbReference>
<dbReference type="GO" id="GO:0005524">
    <property type="term" value="F:ATP binding"/>
    <property type="evidence" value="ECO:0007669"/>
    <property type="project" value="UniProtKB-KW"/>
</dbReference>
<evidence type="ECO:0000256" key="1">
    <source>
        <dbReference type="ARBA" id="ARBA00022598"/>
    </source>
</evidence>
<protein>
    <recommendedName>
        <fullName evidence="4">Tubulin--tyrosine ligase-like protein 5</fullName>
    </recommendedName>
</protein>
<evidence type="ECO:0000313" key="6">
    <source>
        <dbReference type="EMBL" id="NDV33120.1"/>
    </source>
</evidence>
<evidence type="ECO:0000256" key="3">
    <source>
        <dbReference type="ARBA" id="ARBA00022840"/>
    </source>
</evidence>
<dbReference type="GO" id="GO:0070740">
    <property type="term" value="F:tubulin-glutamic acid ligase activity"/>
    <property type="evidence" value="ECO:0007669"/>
    <property type="project" value="TreeGrafter"/>
</dbReference>
<dbReference type="InterPro" id="IPR004344">
    <property type="entry name" value="TTL/TTLL_fam"/>
</dbReference>
<keyword evidence="2" id="KW-0547">Nucleotide-binding</keyword>
<dbReference type="PANTHER" id="PTHR12241:SF145">
    <property type="entry name" value="TUBULIN POLYGLUTAMYLASE TTLL5"/>
    <property type="match status" value="1"/>
</dbReference>
<name>A0A6B2L8B0_9EUKA</name>
<dbReference type="PANTHER" id="PTHR12241">
    <property type="entry name" value="TUBULIN POLYGLUTAMYLASE"/>
    <property type="match status" value="1"/>
</dbReference>
<dbReference type="GO" id="GO:0000226">
    <property type="term" value="P:microtubule cytoskeleton organization"/>
    <property type="evidence" value="ECO:0007669"/>
    <property type="project" value="TreeGrafter"/>
</dbReference>
<sequence>MPKGVEEHLRLGKGQIWNQIQDGWSMTDKTKLHYLLAKAQHLEYQPETFILANPKECVEFFKLVEQHPEYIWVTKVPTSSQGEGITVNPPMELIKEQWLDTTSSKLECKKTDRKDSLIQRYIRNPLLLEGKKMEIRSYWVLASVDPLIIFYRDGTVRLTTRDYKEEDWNDPLIHITNTKQQKKADPNYYKTEAERKWTLEKLADYLKTNNKIEDTNKWLDQLRADLKERIAVSVLANYPKLLGDMTMQGWDGRFELFGMDVILDSNLKMWLTELQDGPGLSLDPGVKRVLIPRMIKELTDLILEIDVKSRLGQKLDFPLTSRGEWQQLDMTQYLSFLPPHLVDKNWRLNVN</sequence>
<dbReference type="SUPFAM" id="SSF56059">
    <property type="entry name" value="Glutathione synthetase ATP-binding domain-like"/>
    <property type="match status" value="1"/>
</dbReference>
<dbReference type="EMBL" id="GIBP01004151">
    <property type="protein sequence ID" value="NDV33120.1"/>
    <property type="molecule type" value="Transcribed_RNA"/>
</dbReference>
<evidence type="ECO:0000256" key="4">
    <source>
        <dbReference type="ARBA" id="ARBA00041448"/>
    </source>
</evidence>
<evidence type="ECO:0000256" key="2">
    <source>
        <dbReference type="ARBA" id="ARBA00022741"/>
    </source>
</evidence>
<dbReference type="Pfam" id="PF03133">
    <property type="entry name" value="TTL"/>
    <property type="match status" value="1"/>
</dbReference>
<dbReference type="GO" id="GO:0036064">
    <property type="term" value="C:ciliary basal body"/>
    <property type="evidence" value="ECO:0007669"/>
    <property type="project" value="TreeGrafter"/>
</dbReference>
<dbReference type="GO" id="GO:0015631">
    <property type="term" value="F:tubulin binding"/>
    <property type="evidence" value="ECO:0007669"/>
    <property type="project" value="TreeGrafter"/>
</dbReference>
<dbReference type="Gene3D" id="3.30.470.20">
    <property type="entry name" value="ATP-grasp fold, B domain"/>
    <property type="match status" value="1"/>
</dbReference>